<evidence type="ECO:0008006" key="4">
    <source>
        <dbReference type="Google" id="ProtNLM"/>
    </source>
</evidence>
<proteinExistence type="predicted"/>
<dbReference type="Proteomes" id="UP000199496">
    <property type="component" value="Unassembled WGS sequence"/>
</dbReference>
<evidence type="ECO:0000313" key="3">
    <source>
        <dbReference type="Proteomes" id="UP000199496"/>
    </source>
</evidence>
<accession>A0A1H9FVX1</accession>
<sequence length="115" mass="12859">MPMPLPKALTVLPLLWLLSACNQAPTPPQTVPLMMLVNQPASHDGRLITTEGTVRRVEAPLHYWIEDAQLRRVAIQPDALIAPYLDRPVRVTGRFSHGPDQGRRLQAEQVIPLDD</sequence>
<feature type="signal peptide" evidence="1">
    <location>
        <begin position="1"/>
        <end position="24"/>
    </location>
</feature>
<feature type="chain" id="PRO_5011548582" description="Glucose-inhibited division protein B" evidence="1">
    <location>
        <begin position="25"/>
        <end position="115"/>
    </location>
</feature>
<evidence type="ECO:0000256" key="1">
    <source>
        <dbReference type="SAM" id="SignalP"/>
    </source>
</evidence>
<dbReference type="PROSITE" id="PS51257">
    <property type="entry name" value="PROKAR_LIPOPROTEIN"/>
    <property type="match status" value="1"/>
</dbReference>
<evidence type="ECO:0000313" key="2">
    <source>
        <dbReference type="EMBL" id="SEQ42046.1"/>
    </source>
</evidence>
<dbReference type="EMBL" id="FOFO01000030">
    <property type="protein sequence ID" value="SEQ42046.1"/>
    <property type="molecule type" value="Genomic_DNA"/>
</dbReference>
<dbReference type="STRING" id="867345.SAMN05421693_13018"/>
<name>A0A1H9FVX1_9GAMM</name>
<protein>
    <recommendedName>
        <fullName evidence="4">Glucose-inhibited division protein B</fullName>
    </recommendedName>
</protein>
<organism evidence="2 3">
    <name type="scientific">Ectothiorhodospira magna</name>
    <dbReference type="NCBI Taxonomy" id="867345"/>
    <lineage>
        <taxon>Bacteria</taxon>
        <taxon>Pseudomonadati</taxon>
        <taxon>Pseudomonadota</taxon>
        <taxon>Gammaproteobacteria</taxon>
        <taxon>Chromatiales</taxon>
        <taxon>Ectothiorhodospiraceae</taxon>
        <taxon>Ectothiorhodospira</taxon>
    </lineage>
</organism>
<keyword evidence="1" id="KW-0732">Signal</keyword>
<reference evidence="2 3" key="1">
    <citation type="submission" date="2016-10" db="EMBL/GenBank/DDBJ databases">
        <authorList>
            <person name="de Groot N.N."/>
        </authorList>
    </citation>
    <scope>NUCLEOTIDE SEQUENCE [LARGE SCALE GENOMIC DNA]</scope>
    <source>
        <strain evidence="2 3">B7-7</strain>
    </source>
</reference>
<keyword evidence="3" id="KW-1185">Reference proteome</keyword>
<dbReference type="AlphaFoldDB" id="A0A1H9FVX1"/>
<gene>
    <name evidence="2" type="ORF">SAMN05421693_13018</name>
</gene>